<keyword evidence="2" id="KW-0479">Metal-binding</keyword>
<dbReference type="NCBIfam" id="TIGR02481">
    <property type="entry name" value="hemeryth_dom"/>
    <property type="match status" value="1"/>
</dbReference>
<organism evidence="5 6">
    <name type="scientific">candidate division WWE3 bacterium RIFCSPHIGHO2_02_FULL_38_14</name>
    <dbReference type="NCBI Taxonomy" id="1802620"/>
    <lineage>
        <taxon>Bacteria</taxon>
        <taxon>Katanobacteria</taxon>
    </lineage>
</organism>
<protein>
    <recommendedName>
        <fullName evidence="4">Hemerythrin-like domain-containing protein</fullName>
    </recommendedName>
</protein>
<proteinExistence type="inferred from homology"/>
<dbReference type="AlphaFoldDB" id="A0A1F4V9J6"/>
<evidence type="ECO:0000256" key="3">
    <source>
        <dbReference type="ARBA" id="ARBA00023004"/>
    </source>
</evidence>
<name>A0A1F4V9J6_UNCKA</name>
<dbReference type="InterPro" id="IPR012827">
    <property type="entry name" value="Hemerythrin_metal-bd"/>
</dbReference>
<evidence type="ECO:0000313" key="5">
    <source>
        <dbReference type="EMBL" id="OGC53808.1"/>
    </source>
</evidence>
<dbReference type="EMBL" id="MEVD01000010">
    <property type="protein sequence ID" value="OGC53808.1"/>
    <property type="molecule type" value="Genomic_DNA"/>
</dbReference>
<keyword evidence="3" id="KW-0408">Iron</keyword>
<comment type="caution">
    <text evidence="5">The sequence shown here is derived from an EMBL/GenBank/DDBJ whole genome shotgun (WGS) entry which is preliminary data.</text>
</comment>
<evidence type="ECO:0000256" key="2">
    <source>
        <dbReference type="ARBA" id="ARBA00022723"/>
    </source>
</evidence>
<dbReference type="PANTHER" id="PTHR37164">
    <property type="entry name" value="BACTERIOHEMERYTHRIN"/>
    <property type="match status" value="1"/>
</dbReference>
<sequence>MTNNHKFVWNDSYSVKVPVLDEQHKKFFDIAKHISDLPDNRDYSSFRKSLILTIVELARYALNSLRYEEEFLIKHNCNECEEHCAFHDRFREKVKDLLKRACDEKEDIHKLSDEVSAFAENWITYHIAYVDKKCIDNMIIDKANNF</sequence>
<dbReference type="Proteomes" id="UP000178127">
    <property type="component" value="Unassembled WGS sequence"/>
</dbReference>
<feature type="domain" description="Hemerythrin-like" evidence="4">
    <location>
        <begin position="17"/>
        <end position="132"/>
    </location>
</feature>
<reference evidence="5 6" key="1">
    <citation type="journal article" date="2016" name="Nat. Commun.">
        <title>Thousands of microbial genomes shed light on interconnected biogeochemical processes in an aquifer system.</title>
        <authorList>
            <person name="Anantharaman K."/>
            <person name="Brown C.T."/>
            <person name="Hug L.A."/>
            <person name="Sharon I."/>
            <person name="Castelle C.J."/>
            <person name="Probst A.J."/>
            <person name="Thomas B.C."/>
            <person name="Singh A."/>
            <person name="Wilkins M.J."/>
            <person name="Karaoz U."/>
            <person name="Brodie E.L."/>
            <person name="Williams K.H."/>
            <person name="Hubbard S.S."/>
            <person name="Banfield J.F."/>
        </authorList>
    </citation>
    <scope>NUCLEOTIDE SEQUENCE [LARGE SCALE GENOMIC DNA]</scope>
</reference>
<dbReference type="InterPro" id="IPR012312">
    <property type="entry name" value="Hemerythrin-like"/>
</dbReference>
<dbReference type="CDD" id="cd12107">
    <property type="entry name" value="Hemerythrin"/>
    <property type="match status" value="1"/>
</dbReference>
<dbReference type="GO" id="GO:0046872">
    <property type="term" value="F:metal ion binding"/>
    <property type="evidence" value="ECO:0007669"/>
    <property type="project" value="UniProtKB-KW"/>
</dbReference>
<gene>
    <name evidence="5" type="ORF">A3D91_03690</name>
</gene>
<evidence type="ECO:0000256" key="1">
    <source>
        <dbReference type="ARBA" id="ARBA00010587"/>
    </source>
</evidence>
<dbReference type="InterPro" id="IPR050669">
    <property type="entry name" value="Hemerythrin"/>
</dbReference>
<dbReference type="Gene3D" id="1.20.120.50">
    <property type="entry name" value="Hemerythrin-like"/>
    <property type="match status" value="1"/>
</dbReference>
<dbReference type="STRING" id="1802620.A3D91_03690"/>
<dbReference type="Pfam" id="PF01814">
    <property type="entry name" value="Hemerythrin"/>
    <property type="match status" value="1"/>
</dbReference>
<comment type="similarity">
    <text evidence="1">Belongs to the hemerythrin family.</text>
</comment>
<evidence type="ECO:0000259" key="4">
    <source>
        <dbReference type="Pfam" id="PF01814"/>
    </source>
</evidence>
<evidence type="ECO:0000313" key="6">
    <source>
        <dbReference type="Proteomes" id="UP000178127"/>
    </source>
</evidence>
<dbReference type="PANTHER" id="PTHR37164:SF1">
    <property type="entry name" value="BACTERIOHEMERYTHRIN"/>
    <property type="match status" value="1"/>
</dbReference>
<dbReference type="InterPro" id="IPR035938">
    <property type="entry name" value="Hemerythrin-like_sf"/>
</dbReference>
<accession>A0A1F4V9J6</accession>
<dbReference type="SUPFAM" id="SSF47188">
    <property type="entry name" value="Hemerythrin-like"/>
    <property type="match status" value="1"/>
</dbReference>